<dbReference type="PRINTS" id="PR00465">
    <property type="entry name" value="EP450IV"/>
</dbReference>
<dbReference type="GO" id="GO:0005789">
    <property type="term" value="C:endoplasmic reticulum membrane"/>
    <property type="evidence" value="ECO:0007669"/>
    <property type="project" value="UniProtKB-SubCell"/>
</dbReference>
<dbReference type="Gene3D" id="1.10.630.10">
    <property type="entry name" value="Cytochrome P450"/>
    <property type="match status" value="1"/>
</dbReference>
<dbReference type="EMBL" id="NJET01000002">
    <property type="protein sequence ID" value="PHH67144.1"/>
    <property type="molecule type" value="Genomic_DNA"/>
</dbReference>
<comment type="similarity">
    <text evidence="3">Belongs to the cytochrome P450 family.</text>
</comment>
<dbReference type="STRING" id="1399860.A0A2C5YJH6"/>
<protein>
    <recommendedName>
        <fullName evidence="11">Cytochrome P450</fullName>
    </recommendedName>
</protein>
<keyword evidence="7" id="KW-0503">Monooxygenase</keyword>
<feature type="binding site" description="axial binding residue" evidence="8">
    <location>
        <position position="479"/>
    </location>
    <ligand>
        <name>heme</name>
        <dbReference type="ChEBI" id="CHEBI:30413"/>
    </ligand>
    <ligandPart>
        <name>Fe</name>
        <dbReference type="ChEBI" id="CHEBI:18248"/>
    </ligandPart>
</feature>
<evidence type="ECO:0000256" key="2">
    <source>
        <dbReference type="ARBA" id="ARBA00004389"/>
    </source>
</evidence>
<evidence type="ECO:0000256" key="1">
    <source>
        <dbReference type="ARBA" id="ARBA00001971"/>
    </source>
</evidence>
<comment type="caution">
    <text evidence="9">The sequence shown here is derived from an EMBL/GenBank/DDBJ whole genome shotgun (WGS) entry which is preliminary data.</text>
</comment>
<dbReference type="Proteomes" id="UP000226192">
    <property type="component" value="Unassembled WGS sequence"/>
</dbReference>
<dbReference type="AlphaFoldDB" id="A0A2C5YJH6"/>
<evidence type="ECO:0000313" key="9">
    <source>
        <dbReference type="EMBL" id="PHH67144.1"/>
    </source>
</evidence>
<dbReference type="GO" id="GO:0004497">
    <property type="term" value="F:monooxygenase activity"/>
    <property type="evidence" value="ECO:0007669"/>
    <property type="project" value="UniProtKB-KW"/>
</dbReference>
<dbReference type="Pfam" id="PF00067">
    <property type="entry name" value="p450"/>
    <property type="match status" value="1"/>
</dbReference>
<evidence type="ECO:0000256" key="8">
    <source>
        <dbReference type="PIRSR" id="PIRSR602403-1"/>
    </source>
</evidence>
<dbReference type="GO" id="GO:0005506">
    <property type="term" value="F:iron ion binding"/>
    <property type="evidence" value="ECO:0007669"/>
    <property type="project" value="InterPro"/>
</dbReference>
<dbReference type="GO" id="GO:0020037">
    <property type="term" value="F:heme binding"/>
    <property type="evidence" value="ECO:0007669"/>
    <property type="project" value="InterPro"/>
</dbReference>
<dbReference type="InterPro" id="IPR002403">
    <property type="entry name" value="Cyt_P450_E_grp-IV"/>
</dbReference>
<keyword evidence="4" id="KW-0443">Lipid metabolism</keyword>
<dbReference type="PANTHER" id="PTHR24306:SF8">
    <property type="entry name" value="P450, PUTATIVE (EUROFUNG)-RELATED"/>
    <property type="match status" value="1"/>
</dbReference>
<evidence type="ECO:0000256" key="7">
    <source>
        <dbReference type="ARBA" id="ARBA00023033"/>
    </source>
</evidence>
<gene>
    <name evidence="9" type="ORF">CDD81_2913</name>
</gene>
<name>A0A2C5YJH6_9HYPO</name>
<comment type="cofactor">
    <cofactor evidence="1 8">
        <name>heme</name>
        <dbReference type="ChEBI" id="CHEBI:30413"/>
    </cofactor>
</comment>
<organism evidence="9 10">
    <name type="scientific">Ophiocordyceps australis</name>
    <dbReference type="NCBI Taxonomy" id="1399860"/>
    <lineage>
        <taxon>Eukaryota</taxon>
        <taxon>Fungi</taxon>
        <taxon>Dikarya</taxon>
        <taxon>Ascomycota</taxon>
        <taxon>Pezizomycotina</taxon>
        <taxon>Sordariomycetes</taxon>
        <taxon>Hypocreomycetidae</taxon>
        <taxon>Hypocreales</taxon>
        <taxon>Ophiocordycipitaceae</taxon>
        <taxon>Ophiocordyceps</taxon>
    </lineage>
</organism>
<comment type="subcellular location">
    <subcellularLocation>
        <location evidence="2">Endoplasmic reticulum membrane</location>
        <topology evidence="2">Single-pass membrane protein</topology>
    </subcellularLocation>
</comment>
<accession>A0A2C5YJH6</accession>
<evidence type="ECO:0008006" key="11">
    <source>
        <dbReference type="Google" id="ProtNLM"/>
    </source>
</evidence>
<evidence type="ECO:0000256" key="4">
    <source>
        <dbReference type="ARBA" id="ARBA00022516"/>
    </source>
</evidence>
<proteinExistence type="inferred from homology"/>
<keyword evidence="8" id="KW-0349">Heme</keyword>
<keyword evidence="7" id="KW-0560">Oxidoreductase</keyword>
<evidence type="ECO:0000256" key="3">
    <source>
        <dbReference type="ARBA" id="ARBA00010617"/>
    </source>
</evidence>
<dbReference type="CDD" id="cd11040">
    <property type="entry name" value="CYP7_CYP8-like"/>
    <property type="match status" value="1"/>
</dbReference>
<dbReference type="InterPro" id="IPR001128">
    <property type="entry name" value="Cyt_P450"/>
</dbReference>
<keyword evidence="6 8" id="KW-0408">Iron</keyword>
<dbReference type="SUPFAM" id="SSF48264">
    <property type="entry name" value="Cytochrome P450"/>
    <property type="match status" value="1"/>
</dbReference>
<reference evidence="9 10" key="1">
    <citation type="submission" date="2017-06" db="EMBL/GenBank/DDBJ databases">
        <title>Ant-infecting Ophiocordyceps genomes reveal a high diversity of potential behavioral manipulation genes and a possible major role for enterotoxins.</title>
        <authorList>
            <person name="De Bekker C."/>
            <person name="Evans H.C."/>
            <person name="Brachmann A."/>
            <person name="Hughes D.P."/>
        </authorList>
    </citation>
    <scope>NUCLEOTIDE SEQUENCE [LARGE SCALE GENOMIC DNA]</scope>
    <source>
        <strain evidence="9 10">Map64</strain>
    </source>
</reference>
<evidence type="ECO:0000256" key="5">
    <source>
        <dbReference type="ARBA" id="ARBA00022723"/>
    </source>
</evidence>
<dbReference type="InterPro" id="IPR036396">
    <property type="entry name" value="Cyt_P450_sf"/>
</dbReference>
<evidence type="ECO:0000256" key="6">
    <source>
        <dbReference type="ARBA" id="ARBA00023004"/>
    </source>
</evidence>
<evidence type="ECO:0000313" key="10">
    <source>
        <dbReference type="Proteomes" id="UP000226192"/>
    </source>
</evidence>
<dbReference type="OrthoDB" id="3366823at2759"/>
<sequence>MANSQLLAVSTSSLLTVFATLAALALWLALLLPSKPTFVMPAWVPLEVGISAAVLESNGLASRLLRALRHRSGPLFGLTRRHAILFKAPSVERLLARADSHPLSMSMLLRAFGASLPPSLSGAAFFPFHKELSVLLSRALVNDAAATAAVKAIDVPEKVDSLLSFSTQAAAQHQWERAAEIKLLPLGNEAEVSLQDLLRDFGACLAIPTLFGHDLLARNPSLLMDLWTFDAQAFGLLAAGLPQWLPLPSLRQGIAARRRLQDAMAGFFGRLDQYEDGRPVDFGADMSDVSAVERERNRVFRRHGLSVQERGKMEISILWAQNANTQPLIFWFLVYVYAAPKVLHELRREVESCLALSPESPRITAMDIDALSHSCPLLKACFLETLRLANQPTSIRYLSHPLSVPEAGVDTALPPGTWISAPHVALQRDESVFPHAHEFLPERFLQTQDTDCGSKTGQHGRRIAHYGRLKPWGTGTGICKGRTFAEREALTVVACFITLWDLRPAEGEAQLKVPAMVPGTGVARPREKLRVVLRRRCFSTL</sequence>
<keyword evidence="5 8" id="KW-0479">Metal-binding</keyword>
<dbReference type="GO" id="GO:0016705">
    <property type="term" value="F:oxidoreductase activity, acting on paired donors, with incorporation or reduction of molecular oxygen"/>
    <property type="evidence" value="ECO:0007669"/>
    <property type="project" value="InterPro"/>
</dbReference>
<dbReference type="PANTHER" id="PTHR24306">
    <property type="match status" value="1"/>
</dbReference>
<keyword evidence="4" id="KW-0444">Lipid biosynthesis</keyword>
<keyword evidence="10" id="KW-1185">Reference proteome</keyword>